<dbReference type="SUPFAM" id="SSF52047">
    <property type="entry name" value="RNI-like"/>
    <property type="match status" value="1"/>
</dbReference>
<accession>A0A8H7RFM0</accession>
<evidence type="ECO:0000313" key="1">
    <source>
        <dbReference type="EMBL" id="KAG2210281.1"/>
    </source>
</evidence>
<sequence length="577" mass="66402">MKESALGIYYTEVSLDSVESSNLLNSRLSQGQALSHVLSVKKLNIGYDANIQDIFPFVLAGLFRNVTSIDFSKSHLCYQYMSSLAFDFSLSCRSMKLQEIAPPSTEAPQDLISLYYQACFTFRHTLRRYYTDCFVYMPDHPQFTLWNTLPNFAKLTHLAIKNSRQLPGTTSDLFLLVRFCPNLISFKLVSESAPMFTTPAPLDYPNTSLKTLDLQFPSMSSSYFDYFVTHLASYHRLETLNLHLYEQFIHHWIQDNDLNILLQFASILTRSTQSVNIQMSSFNDPKMIYQVTETPIIRETMRRYWSFIHALKQDRILHSVIATHQDVYSYTSHSVQMMQTALCLTETGYQVWPYVDYKMDLSSDKQSTHGPHIVDSLYVKGVRPEKAITTLRYVLTNYAGLQYLSICLEEKYHKESTFFALDSNGGSRLSKVTLHYCKALSDGILDTMAEFVSNISEIMWTEQSLKSCGQFNTTLFKHLKKLTVNFTERVMFQKTWCLYLMVHFGKRKPSIFKSANLEGWSTKPLYNFLPSSAIEMSSHFHESPQSPILPTMLIVNAEVLEKLVLADNGTSIETLRF</sequence>
<keyword evidence="2" id="KW-1185">Reference proteome</keyword>
<gene>
    <name evidence="1" type="ORF">INT47_003266</name>
</gene>
<proteinExistence type="predicted"/>
<dbReference type="InterPro" id="IPR032675">
    <property type="entry name" value="LRR_dom_sf"/>
</dbReference>
<comment type="caution">
    <text evidence="1">The sequence shown here is derived from an EMBL/GenBank/DDBJ whole genome shotgun (WGS) entry which is preliminary data.</text>
</comment>
<dbReference type="EMBL" id="JAEPRD010000012">
    <property type="protein sequence ID" value="KAG2210281.1"/>
    <property type="molecule type" value="Genomic_DNA"/>
</dbReference>
<reference evidence="1" key="1">
    <citation type="submission" date="2020-12" db="EMBL/GenBank/DDBJ databases">
        <title>Metabolic potential, ecology and presence of endohyphal bacteria is reflected in genomic diversity of Mucoromycotina.</title>
        <authorList>
            <person name="Muszewska A."/>
            <person name="Okrasinska A."/>
            <person name="Steczkiewicz K."/>
            <person name="Drgas O."/>
            <person name="Orlowska M."/>
            <person name="Perlinska-Lenart U."/>
            <person name="Aleksandrzak-Piekarczyk T."/>
            <person name="Szatraj K."/>
            <person name="Zielenkiewicz U."/>
            <person name="Pilsyk S."/>
            <person name="Malc E."/>
            <person name="Mieczkowski P."/>
            <person name="Kruszewska J.S."/>
            <person name="Biernat P."/>
            <person name="Pawlowska J."/>
        </authorList>
    </citation>
    <scope>NUCLEOTIDE SEQUENCE</scope>
    <source>
        <strain evidence="1">WA0000017839</strain>
    </source>
</reference>
<dbReference type="OrthoDB" id="2225190at2759"/>
<dbReference type="Gene3D" id="3.80.10.10">
    <property type="entry name" value="Ribonuclease Inhibitor"/>
    <property type="match status" value="1"/>
</dbReference>
<protein>
    <submittedName>
        <fullName evidence="1">Uncharacterized protein</fullName>
    </submittedName>
</protein>
<dbReference type="AlphaFoldDB" id="A0A8H7RFM0"/>
<dbReference type="Proteomes" id="UP000603453">
    <property type="component" value="Unassembled WGS sequence"/>
</dbReference>
<evidence type="ECO:0000313" key="2">
    <source>
        <dbReference type="Proteomes" id="UP000603453"/>
    </source>
</evidence>
<organism evidence="1 2">
    <name type="scientific">Mucor saturninus</name>
    <dbReference type="NCBI Taxonomy" id="64648"/>
    <lineage>
        <taxon>Eukaryota</taxon>
        <taxon>Fungi</taxon>
        <taxon>Fungi incertae sedis</taxon>
        <taxon>Mucoromycota</taxon>
        <taxon>Mucoromycotina</taxon>
        <taxon>Mucoromycetes</taxon>
        <taxon>Mucorales</taxon>
        <taxon>Mucorineae</taxon>
        <taxon>Mucoraceae</taxon>
        <taxon>Mucor</taxon>
    </lineage>
</organism>
<name>A0A8H7RFM0_9FUNG</name>